<keyword evidence="7 9" id="KW-0275">Fatty acid biosynthesis</keyword>
<evidence type="ECO:0000256" key="12">
    <source>
        <dbReference type="PIRSR" id="PIRSR000094-3"/>
    </source>
</evidence>
<dbReference type="InterPro" id="IPR014358">
    <property type="entry name" value="Enoyl-ACP_Rdtase_NADH"/>
</dbReference>
<evidence type="ECO:0000256" key="5">
    <source>
        <dbReference type="ARBA" id="ARBA00023002"/>
    </source>
</evidence>
<keyword evidence="6" id="KW-0443">Lipid metabolism</keyword>
<feature type="binding site" evidence="12">
    <location>
        <begin position="64"/>
        <end position="65"/>
    </location>
    <ligand>
        <name>NAD(+)</name>
        <dbReference type="ChEBI" id="CHEBI:57540"/>
    </ligand>
</feature>
<dbReference type="GO" id="GO:0004318">
    <property type="term" value="F:enoyl-[acyl-carrier-protein] reductase (NADH) activity"/>
    <property type="evidence" value="ECO:0007669"/>
    <property type="project" value="UniProtKB-EC"/>
</dbReference>
<gene>
    <name evidence="13" type="primary">fabI</name>
    <name evidence="13" type="ORF">RB602_10545</name>
</gene>
<keyword evidence="14" id="KW-1185">Reference proteome</keyword>
<evidence type="ECO:0000256" key="1">
    <source>
        <dbReference type="ARBA" id="ARBA00005194"/>
    </source>
</evidence>
<dbReference type="PIRSF" id="PIRSF000094">
    <property type="entry name" value="Enoyl-ACP_rdct"/>
    <property type="match status" value="1"/>
</dbReference>
<name>A0AA97F859_9SPHN</name>
<proteinExistence type="inferred from homology"/>
<evidence type="ECO:0000256" key="10">
    <source>
        <dbReference type="PIRSR" id="PIRSR000094-1"/>
    </source>
</evidence>
<keyword evidence="4" id="KW-0276">Fatty acid metabolism</keyword>
<feature type="binding site" evidence="12">
    <location>
        <position position="13"/>
    </location>
    <ligand>
        <name>NAD(+)</name>
        <dbReference type="ChEBI" id="CHEBI:57540"/>
    </ligand>
</feature>
<evidence type="ECO:0000256" key="7">
    <source>
        <dbReference type="ARBA" id="ARBA00023160"/>
    </source>
</evidence>
<evidence type="ECO:0000313" key="14">
    <source>
        <dbReference type="Proteomes" id="UP001302429"/>
    </source>
</evidence>
<dbReference type="InterPro" id="IPR002347">
    <property type="entry name" value="SDR_fam"/>
</dbReference>
<dbReference type="EC" id="1.3.1.9" evidence="9"/>
<evidence type="ECO:0000256" key="2">
    <source>
        <dbReference type="ARBA" id="ARBA00009233"/>
    </source>
</evidence>
<keyword evidence="3 9" id="KW-0444">Lipid biosynthesis</keyword>
<evidence type="ECO:0000256" key="8">
    <source>
        <dbReference type="ARBA" id="ARBA00048572"/>
    </source>
</evidence>
<dbReference type="Gene3D" id="1.10.8.400">
    <property type="entry name" value="Enoyl acyl carrier protein reductase"/>
    <property type="match status" value="1"/>
</dbReference>
<comment type="similarity">
    <text evidence="2 9">Belongs to the short-chain dehydrogenases/reductases (SDR) family. FabI subfamily.</text>
</comment>
<dbReference type="GO" id="GO:0006633">
    <property type="term" value="P:fatty acid biosynthetic process"/>
    <property type="evidence" value="ECO:0007669"/>
    <property type="project" value="UniProtKB-KW"/>
</dbReference>
<feature type="binding site" evidence="12">
    <location>
        <begin position="191"/>
        <end position="195"/>
    </location>
    <ligand>
        <name>NAD(+)</name>
        <dbReference type="ChEBI" id="CHEBI:57540"/>
    </ligand>
</feature>
<evidence type="ECO:0000313" key="13">
    <source>
        <dbReference type="EMBL" id="WOE74290.1"/>
    </source>
</evidence>
<dbReference type="RefSeq" id="WP_317080527.1">
    <property type="nucleotide sequence ID" value="NZ_CP136594.1"/>
</dbReference>
<feature type="binding site" evidence="11">
    <location>
        <position position="95"/>
    </location>
    <ligand>
        <name>substrate</name>
    </ligand>
</feature>
<organism evidence="13 14">
    <name type="scientific">Alterisphingorhabdus coralli</name>
    <dbReference type="NCBI Taxonomy" id="3071408"/>
    <lineage>
        <taxon>Bacteria</taxon>
        <taxon>Pseudomonadati</taxon>
        <taxon>Pseudomonadota</taxon>
        <taxon>Alphaproteobacteria</taxon>
        <taxon>Sphingomonadales</taxon>
        <taxon>Sphingomonadaceae</taxon>
        <taxon>Alterisphingorhabdus (ex Yan et al. 2024)</taxon>
    </lineage>
</organism>
<protein>
    <recommendedName>
        <fullName evidence="9">Enoyl-[acyl-carrier-protein] reductase [NADH]</fullName>
        <ecNumber evidence="9">1.3.1.9</ecNumber>
    </recommendedName>
</protein>
<evidence type="ECO:0000256" key="4">
    <source>
        <dbReference type="ARBA" id="ARBA00022832"/>
    </source>
</evidence>
<dbReference type="PANTHER" id="PTHR43159:SF2">
    <property type="entry name" value="ENOYL-[ACYL-CARRIER-PROTEIN] REDUCTASE [NADH], CHLOROPLASTIC"/>
    <property type="match status" value="1"/>
</dbReference>
<feature type="binding site" evidence="12">
    <location>
        <position position="162"/>
    </location>
    <ligand>
        <name>NAD(+)</name>
        <dbReference type="ChEBI" id="CHEBI:57540"/>
    </ligand>
</feature>
<dbReference type="Proteomes" id="UP001302429">
    <property type="component" value="Chromosome"/>
</dbReference>
<feature type="active site" description="Proton acceptor" evidence="10">
    <location>
        <position position="155"/>
    </location>
</feature>
<dbReference type="InterPro" id="IPR036291">
    <property type="entry name" value="NAD(P)-bd_dom_sf"/>
</dbReference>
<evidence type="ECO:0000256" key="11">
    <source>
        <dbReference type="PIRSR" id="PIRSR000094-2"/>
    </source>
</evidence>
<dbReference type="CDD" id="cd05372">
    <property type="entry name" value="ENR_SDR"/>
    <property type="match status" value="1"/>
</dbReference>
<dbReference type="EMBL" id="CP136594">
    <property type="protein sequence ID" value="WOE74290.1"/>
    <property type="molecule type" value="Genomic_DNA"/>
</dbReference>
<keyword evidence="9 12" id="KW-0520">NAD</keyword>
<evidence type="ECO:0000256" key="6">
    <source>
        <dbReference type="ARBA" id="ARBA00023098"/>
    </source>
</evidence>
<sequence length="254" mass="27410">MLPLQGKKGIILGIANDQSLAWGCAKAFHDQGAELALSYFNGKAKPHVAPLAEKVEAPIFLPLDVTDQEQWDTFFAAIEQQWGEIDFALHSVVFAPKEDLHGRVVDCSSQGFLQAMDISCHSFIRMAKACEPLMTRGGSILAMSYYGAQRVIENYNMMGPVKSALEASVRQMADELGESHIRVNALSAGPIETRAASGLSGFDKLMEQAAAKAPLHQLTTIDDVGAVAAFLVSDAARHITGQIQFVDCGYNIIG</sequence>
<dbReference type="AlphaFoldDB" id="A0AA97F859"/>
<feature type="binding site" evidence="12">
    <location>
        <position position="92"/>
    </location>
    <ligand>
        <name>NAD(+)</name>
        <dbReference type="ChEBI" id="CHEBI:57540"/>
    </ligand>
</feature>
<dbReference type="PRINTS" id="PR00081">
    <property type="entry name" value="GDHRDH"/>
</dbReference>
<dbReference type="PANTHER" id="PTHR43159">
    <property type="entry name" value="ENOYL-[ACYL-CARRIER-PROTEIN] REDUCTASE"/>
    <property type="match status" value="1"/>
</dbReference>
<dbReference type="KEGG" id="acoa:RB602_10545"/>
<evidence type="ECO:0000256" key="3">
    <source>
        <dbReference type="ARBA" id="ARBA00022516"/>
    </source>
</evidence>
<keyword evidence="5 9" id="KW-0560">Oxidoreductase</keyword>
<accession>A0AA97F859</accession>
<feature type="active site" description="Proton acceptor" evidence="10">
    <location>
        <position position="145"/>
    </location>
</feature>
<reference evidence="13 14" key="1">
    <citation type="submission" date="2023-10" db="EMBL/GenBank/DDBJ databases">
        <title>Complete genome sequence of a Sphingomonadaceae bacterium.</title>
        <authorList>
            <person name="Yan C."/>
        </authorList>
    </citation>
    <scope>NUCLEOTIDE SEQUENCE [LARGE SCALE GENOMIC DNA]</scope>
    <source>
        <strain evidence="13 14">SCSIO 66989</strain>
    </source>
</reference>
<comment type="catalytic activity">
    <reaction evidence="8 9">
        <text>a 2,3-saturated acyl-[ACP] + NAD(+) = a (2E)-enoyl-[ACP] + NADH + H(+)</text>
        <dbReference type="Rhea" id="RHEA:10240"/>
        <dbReference type="Rhea" id="RHEA-COMP:9925"/>
        <dbReference type="Rhea" id="RHEA-COMP:9926"/>
        <dbReference type="ChEBI" id="CHEBI:15378"/>
        <dbReference type="ChEBI" id="CHEBI:57540"/>
        <dbReference type="ChEBI" id="CHEBI:57945"/>
        <dbReference type="ChEBI" id="CHEBI:78784"/>
        <dbReference type="ChEBI" id="CHEBI:78785"/>
        <dbReference type="EC" id="1.3.1.9"/>
    </reaction>
</comment>
<dbReference type="NCBIfam" id="NF005717">
    <property type="entry name" value="PRK07533.1"/>
    <property type="match status" value="1"/>
</dbReference>
<dbReference type="Gene3D" id="3.40.50.720">
    <property type="entry name" value="NAD(P)-binding Rossmann-like Domain"/>
    <property type="match status" value="1"/>
</dbReference>
<evidence type="ECO:0000256" key="9">
    <source>
        <dbReference type="PIRNR" id="PIRNR000094"/>
    </source>
</evidence>
<dbReference type="Pfam" id="PF13561">
    <property type="entry name" value="adh_short_C2"/>
    <property type="match status" value="1"/>
</dbReference>
<dbReference type="SUPFAM" id="SSF51735">
    <property type="entry name" value="NAD(P)-binding Rossmann-fold domains"/>
    <property type="match status" value="1"/>
</dbReference>
<comment type="pathway">
    <text evidence="1">Lipid metabolism; fatty acid biosynthesis.</text>
</comment>